<evidence type="ECO:0000313" key="3">
    <source>
        <dbReference type="EnsemblFungi" id="PTTG_03853-t43_1-p1"/>
    </source>
</evidence>
<evidence type="ECO:0000313" key="2">
    <source>
        <dbReference type="EMBL" id="OAV94988.1"/>
    </source>
</evidence>
<reference evidence="2" key="2">
    <citation type="submission" date="2016-05" db="EMBL/GenBank/DDBJ databases">
        <title>Comparative analysis highlights variable genome content of wheat rusts and divergence of the mating loci.</title>
        <authorList>
            <person name="Cuomo C.A."/>
            <person name="Bakkeren G."/>
            <person name="Szabo L."/>
            <person name="Khalil H."/>
            <person name="Joly D."/>
            <person name="Goldberg J."/>
            <person name="Young S."/>
            <person name="Zeng Q."/>
            <person name="Fellers J."/>
        </authorList>
    </citation>
    <scope>NUCLEOTIDE SEQUENCE [LARGE SCALE GENOMIC DNA]</scope>
    <source>
        <strain evidence="2">1-1 BBBD Race 1</strain>
    </source>
</reference>
<reference evidence="3" key="4">
    <citation type="submission" date="2025-05" db="UniProtKB">
        <authorList>
            <consortium name="EnsemblFungi"/>
        </authorList>
    </citation>
    <scope>IDENTIFICATION</scope>
    <source>
        <strain evidence="3">isolate 1-1 / race 1 (BBBD)</strain>
    </source>
</reference>
<feature type="compositionally biased region" description="Basic and acidic residues" evidence="1">
    <location>
        <begin position="65"/>
        <end position="79"/>
    </location>
</feature>
<feature type="compositionally biased region" description="Basic residues" evidence="1">
    <location>
        <begin position="176"/>
        <end position="187"/>
    </location>
</feature>
<feature type="region of interest" description="Disordered" evidence="1">
    <location>
        <begin position="23"/>
        <end position="84"/>
    </location>
</feature>
<feature type="region of interest" description="Disordered" evidence="1">
    <location>
        <begin position="103"/>
        <end position="187"/>
    </location>
</feature>
<dbReference type="EnsemblFungi" id="PTTG_03853-t43_1">
    <property type="protein sequence ID" value="PTTG_03853-t43_1-p1"/>
    <property type="gene ID" value="PTTG_03853"/>
</dbReference>
<feature type="compositionally biased region" description="Low complexity" evidence="1">
    <location>
        <begin position="44"/>
        <end position="64"/>
    </location>
</feature>
<reference evidence="2" key="1">
    <citation type="submission" date="2009-11" db="EMBL/GenBank/DDBJ databases">
        <authorList>
            <consortium name="The Broad Institute Genome Sequencing Platform"/>
            <person name="Ward D."/>
            <person name="Feldgarden M."/>
            <person name="Earl A."/>
            <person name="Young S.K."/>
            <person name="Zeng Q."/>
            <person name="Koehrsen M."/>
            <person name="Alvarado L."/>
            <person name="Berlin A."/>
            <person name="Bochicchio J."/>
            <person name="Borenstein D."/>
            <person name="Chapman S.B."/>
            <person name="Chen Z."/>
            <person name="Engels R."/>
            <person name="Freedman E."/>
            <person name="Gellesch M."/>
            <person name="Goldberg J."/>
            <person name="Griggs A."/>
            <person name="Gujja S."/>
            <person name="Heilman E."/>
            <person name="Heiman D."/>
            <person name="Hepburn T."/>
            <person name="Howarth C."/>
            <person name="Jen D."/>
            <person name="Larson L."/>
            <person name="Lewis B."/>
            <person name="Mehta T."/>
            <person name="Park D."/>
            <person name="Pearson M."/>
            <person name="Roberts A."/>
            <person name="Saif S."/>
            <person name="Shea T."/>
            <person name="Shenoy N."/>
            <person name="Sisk P."/>
            <person name="Stolte C."/>
            <person name="Sykes S."/>
            <person name="Thomson T."/>
            <person name="Walk T."/>
            <person name="White J."/>
            <person name="Yandava C."/>
            <person name="Izard J."/>
            <person name="Baranova O.V."/>
            <person name="Blanton J.M."/>
            <person name="Tanner A.C."/>
            <person name="Dewhirst F.E."/>
            <person name="Haas B."/>
            <person name="Nusbaum C."/>
            <person name="Birren B."/>
        </authorList>
    </citation>
    <scope>NUCLEOTIDE SEQUENCE [LARGE SCALE GENOMIC DNA]</scope>
    <source>
        <strain evidence="2">1-1 BBBD Race 1</strain>
    </source>
</reference>
<dbReference type="EMBL" id="ADAS02000034">
    <property type="protein sequence ID" value="OAV94988.1"/>
    <property type="molecule type" value="Genomic_DNA"/>
</dbReference>
<dbReference type="VEuPathDB" id="FungiDB:PTTG_03853"/>
<keyword evidence="4" id="KW-1185">Reference proteome</keyword>
<protein>
    <submittedName>
        <fullName evidence="2 3">Uncharacterized protein</fullName>
    </submittedName>
</protein>
<proteinExistence type="predicted"/>
<sequence length="309" mass="33594">MPFAHMKRLLNLSYNGNVNLEKLKPETDSKLASNRRHTYHGDIGDNISDDSSSGGSSDSDYSGNHSKDDPSNDGSEYKARGPALRAPILQPIKIRLWMNKTQLTPSSDTSPKSLHAKPTVVKSLTKPSARRGRHARAPQKVPTPDIPPENPAAPDSSQLSEASAEVTVIQQASAKPTKKCGRPRKKKHYAAKINSTPLTNADWERIAARLAANFTSHWNAENERYQRLNPNGGRALQIENSATPQEVAASQKAIAIQKAAATKRAAAATLAAAKHQAIRNSVAAKTAVAPRKDLAKRMGMRRSARTRRV</sequence>
<feature type="compositionally biased region" description="Basic residues" evidence="1">
    <location>
        <begin position="128"/>
        <end position="137"/>
    </location>
</feature>
<evidence type="ECO:0000256" key="1">
    <source>
        <dbReference type="SAM" id="MobiDB-lite"/>
    </source>
</evidence>
<reference evidence="3 4" key="3">
    <citation type="journal article" date="2017" name="G3 (Bethesda)">
        <title>Comparative analysis highlights variable genome content of wheat rusts and divergence of the mating loci.</title>
        <authorList>
            <person name="Cuomo C.A."/>
            <person name="Bakkeren G."/>
            <person name="Khalil H.B."/>
            <person name="Panwar V."/>
            <person name="Joly D."/>
            <person name="Linning R."/>
            <person name="Sakthikumar S."/>
            <person name="Song X."/>
            <person name="Adiconis X."/>
            <person name="Fan L."/>
            <person name="Goldberg J.M."/>
            <person name="Levin J.Z."/>
            <person name="Young S."/>
            <person name="Zeng Q."/>
            <person name="Anikster Y."/>
            <person name="Bruce M."/>
            <person name="Wang M."/>
            <person name="Yin C."/>
            <person name="McCallum B."/>
            <person name="Szabo L.J."/>
            <person name="Hulbert S."/>
            <person name="Chen X."/>
            <person name="Fellers J.P."/>
        </authorList>
    </citation>
    <scope>NUCLEOTIDE SEQUENCE</scope>
    <source>
        <strain evidence="3">isolate 1-1 / race 1 (BBBD)</strain>
        <strain evidence="4">Isolate 1-1 / race 1 (BBBD)</strain>
    </source>
</reference>
<dbReference type="Proteomes" id="UP000005240">
    <property type="component" value="Unassembled WGS sequence"/>
</dbReference>
<accession>A0A180GRD8</accession>
<organism evidence="2">
    <name type="scientific">Puccinia triticina (isolate 1-1 / race 1 (BBBD))</name>
    <name type="common">Brown leaf rust fungus</name>
    <dbReference type="NCBI Taxonomy" id="630390"/>
    <lineage>
        <taxon>Eukaryota</taxon>
        <taxon>Fungi</taxon>
        <taxon>Dikarya</taxon>
        <taxon>Basidiomycota</taxon>
        <taxon>Pucciniomycotina</taxon>
        <taxon>Pucciniomycetes</taxon>
        <taxon>Pucciniales</taxon>
        <taxon>Pucciniaceae</taxon>
        <taxon>Puccinia</taxon>
    </lineage>
</organism>
<feature type="compositionally biased region" description="Polar residues" evidence="1">
    <location>
        <begin position="103"/>
        <end position="112"/>
    </location>
</feature>
<name>A0A180GRD8_PUCT1</name>
<dbReference type="AlphaFoldDB" id="A0A180GRD8"/>
<evidence type="ECO:0000313" key="4">
    <source>
        <dbReference type="Proteomes" id="UP000005240"/>
    </source>
</evidence>
<gene>
    <name evidence="2" type="ORF">PTTG_03853</name>
</gene>